<dbReference type="InParanoid" id="A0A2G5EWW4"/>
<dbReference type="Proteomes" id="UP000230069">
    <property type="component" value="Unassembled WGS sequence"/>
</dbReference>
<evidence type="ECO:0000313" key="2">
    <source>
        <dbReference type="EMBL" id="PIA60219.1"/>
    </source>
</evidence>
<gene>
    <name evidence="2" type="ORF">AQUCO_00300016v1</name>
</gene>
<keyword evidence="1" id="KW-0472">Membrane</keyword>
<evidence type="ECO:0000313" key="3">
    <source>
        <dbReference type="Proteomes" id="UP000230069"/>
    </source>
</evidence>
<sequence length="197" mass="22160">MEMEGQSQKTKKSLLKHRNCHIFMALFLISHIIPLILLFTVFKFKNTNNQNSLHKNFRRVSAQALKIELYITLGLKIEVRNPNYFSLKLGEGGDILPGKIGSKVSNTIDCRLTLQPDKFKQGSLARDVLRGALGLEISARLPGRVTNLGFLKKHLVALASCQLYSGSIIRSFEVRVLLQSQVLMHLEFSAGSRSMHL</sequence>
<reference evidence="2 3" key="1">
    <citation type="submission" date="2017-09" db="EMBL/GenBank/DDBJ databases">
        <title>WGS assembly of Aquilegia coerulea Goldsmith.</title>
        <authorList>
            <person name="Hodges S."/>
            <person name="Kramer E."/>
            <person name="Nordborg M."/>
            <person name="Tomkins J."/>
            <person name="Borevitz J."/>
            <person name="Derieg N."/>
            <person name="Yan J."/>
            <person name="Mihaltcheva S."/>
            <person name="Hayes R.D."/>
            <person name="Rokhsar D."/>
        </authorList>
    </citation>
    <scope>NUCLEOTIDE SEQUENCE [LARGE SCALE GENOMIC DNA]</scope>
    <source>
        <strain evidence="3">cv. Goldsmith</strain>
    </source>
</reference>
<keyword evidence="1" id="KW-1133">Transmembrane helix</keyword>
<keyword evidence="1" id="KW-0812">Transmembrane</keyword>
<dbReference type="AlphaFoldDB" id="A0A2G5EWW4"/>
<dbReference type="OrthoDB" id="1910624at2759"/>
<accession>A0A2G5EWW4</accession>
<evidence type="ECO:0008006" key="4">
    <source>
        <dbReference type="Google" id="ProtNLM"/>
    </source>
</evidence>
<organism evidence="2 3">
    <name type="scientific">Aquilegia coerulea</name>
    <name type="common">Rocky mountain columbine</name>
    <dbReference type="NCBI Taxonomy" id="218851"/>
    <lineage>
        <taxon>Eukaryota</taxon>
        <taxon>Viridiplantae</taxon>
        <taxon>Streptophyta</taxon>
        <taxon>Embryophyta</taxon>
        <taxon>Tracheophyta</taxon>
        <taxon>Spermatophyta</taxon>
        <taxon>Magnoliopsida</taxon>
        <taxon>Ranunculales</taxon>
        <taxon>Ranunculaceae</taxon>
        <taxon>Thalictroideae</taxon>
        <taxon>Aquilegia</taxon>
    </lineage>
</organism>
<protein>
    <recommendedName>
        <fullName evidence="4">Late embryogenesis abundant protein LEA-2 subgroup domain-containing protein</fullName>
    </recommendedName>
</protein>
<name>A0A2G5EWW4_AQUCA</name>
<evidence type="ECO:0000256" key="1">
    <source>
        <dbReference type="SAM" id="Phobius"/>
    </source>
</evidence>
<dbReference type="EMBL" id="KZ305020">
    <property type="protein sequence ID" value="PIA60219.1"/>
    <property type="molecule type" value="Genomic_DNA"/>
</dbReference>
<feature type="transmembrane region" description="Helical" evidence="1">
    <location>
        <begin position="21"/>
        <end position="42"/>
    </location>
</feature>
<proteinExistence type="predicted"/>
<dbReference type="STRING" id="218851.A0A2G5EWW4"/>
<keyword evidence="3" id="KW-1185">Reference proteome</keyword>